<comment type="caution">
    <text evidence="3">The sequence shown here is derived from an EMBL/GenBank/DDBJ whole genome shotgun (WGS) entry which is preliminary data.</text>
</comment>
<evidence type="ECO:0000313" key="3">
    <source>
        <dbReference type="EMBL" id="KAJ4159537.1"/>
    </source>
</evidence>
<proteinExistence type="predicted"/>
<dbReference type="InterPro" id="IPR029058">
    <property type="entry name" value="AB_hydrolase_fold"/>
</dbReference>
<dbReference type="KEGG" id="amus:LMH87_008435"/>
<protein>
    <submittedName>
        <fullName evidence="3">Uncharacterized protein</fullName>
    </submittedName>
</protein>
<dbReference type="EMBL" id="JAJHUN010000005">
    <property type="protein sequence ID" value="KAJ4159537.1"/>
    <property type="molecule type" value="Genomic_DNA"/>
</dbReference>
<dbReference type="GeneID" id="80895594"/>
<gene>
    <name evidence="3" type="ORF">LMH87_008435</name>
</gene>
<evidence type="ECO:0000256" key="1">
    <source>
        <dbReference type="ARBA" id="ARBA00022801"/>
    </source>
</evidence>
<reference evidence="3" key="1">
    <citation type="journal article" date="2023" name="Access Microbiol">
        <title>De-novo genome assembly for Akanthomyces muscarius, a biocontrol agent of insect agricultural pests.</title>
        <authorList>
            <person name="Erdos Z."/>
            <person name="Studholme D.J."/>
            <person name="Raymond B."/>
            <person name="Sharma M."/>
        </authorList>
    </citation>
    <scope>NUCLEOTIDE SEQUENCE</scope>
    <source>
        <strain evidence="3">Ve6</strain>
    </source>
</reference>
<sequence length="379" mass="40552">MRGTKFILAFAHFVASLTLPTTPGAQVERGITPVPPSDDPFYSPPASYENSKPGTILRSRSVPNPLAILNLLPIKVHGAYQLLYRTTDSQGKPQATVTTIIVPENADPSKLLSYQIAEDASWINCAPSYALQSIKNPLNGITANVEIILIIAALKQGWIVNTPDYEGPGAAFSSGIQAGQATLDSIRAALASENITGVSSSAKYQMWGYSGGSIASEWAAELQPSYAPELSFAGVAIGGTIANLTASALAMNKGPATGLIPAAILGLAAAYPNLTYLFDEVLVPSKASAFKQAGTQCIPANIAQFAFQDMFSYSKYALDDLFRFPEVQAVLETTGLMGVHGVPQMPIYVRRVRILNTSDIFYLSTAQKRSRGWAMPFYF</sequence>
<dbReference type="SUPFAM" id="SSF53474">
    <property type="entry name" value="alpha/beta-Hydrolases"/>
    <property type="match status" value="1"/>
</dbReference>
<dbReference type="AlphaFoldDB" id="A0A9W8QL63"/>
<dbReference type="InterPro" id="IPR005152">
    <property type="entry name" value="Lipase_secreted"/>
</dbReference>
<keyword evidence="1" id="KW-0378">Hydrolase</keyword>
<accession>A0A9W8QL63</accession>
<feature type="signal peptide" evidence="2">
    <location>
        <begin position="1"/>
        <end position="16"/>
    </location>
</feature>
<feature type="chain" id="PRO_5040733474" evidence="2">
    <location>
        <begin position="17"/>
        <end position="379"/>
    </location>
</feature>
<dbReference type="GO" id="GO:0016042">
    <property type="term" value="P:lipid catabolic process"/>
    <property type="evidence" value="ECO:0007669"/>
    <property type="project" value="InterPro"/>
</dbReference>
<dbReference type="GO" id="GO:0004806">
    <property type="term" value="F:triacylglycerol lipase activity"/>
    <property type="evidence" value="ECO:0007669"/>
    <property type="project" value="InterPro"/>
</dbReference>
<dbReference type="PANTHER" id="PTHR34853">
    <property type="match status" value="1"/>
</dbReference>
<dbReference type="RefSeq" id="XP_056057536.1">
    <property type="nucleotide sequence ID" value="XM_056198356.1"/>
</dbReference>
<organism evidence="3 4">
    <name type="scientific">Akanthomyces muscarius</name>
    <name type="common">Entomopathogenic fungus</name>
    <name type="synonym">Lecanicillium muscarium</name>
    <dbReference type="NCBI Taxonomy" id="2231603"/>
    <lineage>
        <taxon>Eukaryota</taxon>
        <taxon>Fungi</taxon>
        <taxon>Dikarya</taxon>
        <taxon>Ascomycota</taxon>
        <taxon>Pezizomycotina</taxon>
        <taxon>Sordariomycetes</taxon>
        <taxon>Hypocreomycetidae</taxon>
        <taxon>Hypocreales</taxon>
        <taxon>Cordycipitaceae</taxon>
        <taxon>Akanthomyces</taxon>
    </lineage>
</organism>
<evidence type="ECO:0000256" key="2">
    <source>
        <dbReference type="SAM" id="SignalP"/>
    </source>
</evidence>
<dbReference type="PANTHER" id="PTHR34853:SF5">
    <property type="entry name" value="LIP-DOMAIN-CONTAINING PROTEIN-RELATED"/>
    <property type="match status" value="1"/>
</dbReference>
<dbReference type="Gene3D" id="1.10.260.130">
    <property type="match status" value="1"/>
</dbReference>
<keyword evidence="4" id="KW-1185">Reference proteome</keyword>
<dbReference type="Proteomes" id="UP001144673">
    <property type="component" value="Unassembled WGS sequence"/>
</dbReference>
<dbReference type="Gene3D" id="3.40.50.1820">
    <property type="entry name" value="alpha/beta hydrolase"/>
    <property type="match status" value="1"/>
</dbReference>
<dbReference type="Pfam" id="PF03583">
    <property type="entry name" value="LIP"/>
    <property type="match status" value="1"/>
</dbReference>
<name>A0A9W8QL63_AKAMU</name>
<evidence type="ECO:0000313" key="4">
    <source>
        <dbReference type="Proteomes" id="UP001144673"/>
    </source>
</evidence>
<keyword evidence="2" id="KW-0732">Signal</keyword>